<dbReference type="RefSeq" id="WP_132082274.1">
    <property type="nucleotide sequence ID" value="NZ_DALYTA010000017.1"/>
</dbReference>
<dbReference type="EMBL" id="SLUI01000010">
    <property type="protein sequence ID" value="TCL35935.1"/>
    <property type="molecule type" value="Genomic_DNA"/>
</dbReference>
<dbReference type="Pfam" id="PF01855">
    <property type="entry name" value="POR_N"/>
    <property type="match status" value="1"/>
</dbReference>
<keyword evidence="5" id="KW-1185">Reference proteome</keyword>
<evidence type="ECO:0000313" key="4">
    <source>
        <dbReference type="EMBL" id="TCL35935.1"/>
    </source>
</evidence>
<dbReference type="CDD" id="cd07034">
    <property type="entry name" value="TPP_PYR_PFOR_IOR-alpha_like"/>
    <property type="match status" value="1"/>
</dbReference>
<dbReference type="OrthoDB" id="9794954at2"/>
<dbReference type="SUPFAM" id="SSF52922">
    <property type="entry name" value="TK C-terminal domain-like"/>
    <property type="match status" value="1"/>
</dbReference>
<accession>A0A4R1PWK9</accession>
<dbReference type="Gene3D" id="3.40.50.920">
    <property type="match status" value="1"/>
</dbReference>
<keyword evidence="1" id="KW-0560">Oxidoreductase</keyword>
<dbReference type="Gene3D" id="3.40.50.970">
    <property type="match status" value="1"/>
</dbReference>
<dbReference type="PANTHER" id="PTHR43088">
    <property type="entry name" value="SUBUNIT OF PYRUVATE:FLAVODOXIN OXIDOREDUCTASE-RELATED"/>
    <property type="match status" value="1"/>
</dbReference>
<name>A0A4R1PWK9_9FIRM</name>
<dbReference type="InterPro" id="IPR029061">
    <property type="entry name" value="THDP-binding"/>
</dbReference>
<dbReference type="Proteomes" id="UP000295063">
    <property type="component" value="Unassembled WGS sequence"/>
</dbReference>
<dbReference type="InterPro" id="IPR033412">
    <property type="entry name" value="PFOR_II"/>
</dbReference>
<evidence type="ECO:0000313" key="5">
    <source>
        <dbReference type="Proteomes" id="UP000295063"/>
    </source>
</evidence>
<sequence>MSEKVLMKGNEAIGEAAIVAGCRHYFGYPITPQTELTEYMAKRMPQVDGVFVQAESEVAAINMVYGAAGAGARTMTSSSSPGISLKQEGISYIAGAELPCVIVNIMRGGPGLGGIQPGQGDYFQATKGGGHGDYRNIVLAPNSVQELVDITILSFDLADKYRNPVMLLGDGALGQMMEPVAFTPSSSVPPEKPWAAGGMRGRKEPNIINSLYLQPEQLEKHNIRLQEKYAVIEENEVRYEELHTDDAELIIVAYGITSRIARSAIEKARADGVKVGMLRPISLWPFPSAPLARLACSAEAFLTIELSAGQMVEDVRLAVNGAKPVYFYGRTGGMMPNPKAIYEQILNVMSGKGGK</sequence>
<reference evidence="4 5" key="1">
    <citation type="submission" date="2019-03" db="EMBL/GenBank/DDBJ databases">
        <title>Genomic Encyclopedia of Type Strains, Phase IV (KMG-IV): sequencing the most valuable type-strain genomes for metagenomic binning, comparative biology and taxonomic classification.</title>
        <authorList>
            <person name="Goeker M."/>
        </authorList>
    </citation>
    <scope>NUCLEOTIDE SEQUENCE [LARGE SCALE GENOMIC DNA]</scope>
    <source>
        <strain evidence="4 5">DSM 15969</strain>
    </source>
</reference>
<dbReference type="GO" id="GO:0016491">
    <property type="term" value="F:oxidoreductase activity"/>
    <property type="evidence" value="ECO:0007669"/>
    <property type="project" value="UniProtKB-KW"/>
</dbReference>
<dbReference type="InterPro" id="IPR009014">
    <property type="entry name" value="Transketo_C/PFOR_II"/>
</dbReference>
<dbReference type="NCBIfam" id="NF005507">
    <property type="entry name" value="PRK07119.1"/>
    <property type="match status" value="1"/>
</dbReference>
<proteinExistence type="predicted"/>
<dbReference type="InterPro" id="IPR002880">
    <property type="entry name" value="Pyrv_Fd/Flavodoxin_OxRdtase_N"/>
</dbReference>
<feature type="domain" description="Pyruvate flavodoxin/ferredoxin oxidoreductase pyrimidine binding" evidence="2">
    <location>
        <begin position="15"/>
        <end position="188"/>
    </location>
</feature>
<gene>
    <name evidence="4" type="ORF">EV210_110180</name>
</gene>
<dbReference type="SUPFAM" id="SSF52518">
    <property type="entry name" value="Thiamin diphosphate-binding fold (THDP-binding)"/>
    <property type="match status" value="1"/>
</dbReference>
<feature type="domain" description="Pyruvate:ferredoxin oxidoreductase core" evidence="3">
    <location>
        <begin position="247"/>
        <end position="340"/>
    </location>
</feature>
<evidence type="ECO:0000259" key="2">
    <source>
        <dbReference type="Pfam" id="PF01855"/>
    </source>
</evidence>
<comment type="caution">
    <text evidence="4">The sequence shown here is derived from an EMBL/GenBank/DDBJ whole genome shotgun (WGS) entry which is preliminary data.</text>
</comment>
<dbReference type="AlphaFoldDB" id="A0A4R1PWK9"/>
<evidence type="ECO:0000256" key="1">
    <source>
        <dbReference type="ARBA" id="ARBA00023002"/>
    </source>
</evidence>
<organism evidence="4 5">
    <name type="scientific">Anaerospora hongkongensis</name>
    <dbReference type="NCBI Taxonomy" id="244830"/>
    <lineage>
        <taxon>Bacteria</taxon>
        <taxon>Bacillati</taxon>
        <taxon>Bacillota</taxon>
        <taxon>Negativicutes</taxon>
        <taxon>Selenomonadales</taxon>
        <taxon>Sporomusaceae</taxon>
        <taxon>Anaerospora</taxon>
    </lineage>
</organism>
<dbReference type="InterPro" id="IPR052368">
    <property type="entry name" value="2-oxoacid_oxidoreductase"/>
</dbReference>
<evidence type="ECO:0000259" key="3">
    <source>
        <dbReference type="Pfam" id="PF17147"/>
    </source>
</evidence>
<dbReference type="Pfam" id="PF17147">
    <property type="entry name" value="PFOR_II"/>
    <property type="match status" value="1"/>
</dbReference>
<dbReference type="PANTHER" id="PTHR43088:SF1">
    <property type="entry name" value="SUBUNIT OF PYRUVATE:FLAVODOXIN OXIDOREDUCTASE"/>
    <property type="match status" value="1"/>
</dbReference>
<protein>
    <submittedName>
        <fullName evidence="4">2-oxoglutarate ferredoxin oxidoreductase subunit alpha</fullName>
    </submittedName>
</protein>